<sequence length="382" mass="42754">MHSAVLDTQLFMKFPIHCGETGSDGIVYFKDVQPHPLTLDDWLVFSESKDLKIKISGVVAGKPEWDKSFPPVGNRFQADFEVGPSLKNSCFALVKGGWVPIFYAFSKGNIIADRNLVSEIQARFSNGEMSSEREHNDFLDYICDKNCSCTIHTISYALESNERKLPSPEKIIEQHQAAFKTLSKALPHVKIWPRSDADLQYLLDIADKYRVYFSEGVRLLIKLAPLIVNSPARNKRVEQWKAMAAIAKAENISVNNIAFLACLSASSANQSFNPAQRLIKPKVGYTEEDAYNSMYDLFLIMLTNLVQTQAPDLKVTLATRDKNLAIFWMGLTFADPLSPGEQLIGLHQKLLPVSESELKDLAVILGEGRVNPSWAVPPSLKY</sequence>
<organism evidence="1 2">
    <name type="scientific">Pseudomonas lundensis</name>
    <dbReference type="NCBI Taxonomy" id="86185"/>
    <lineage>
        <taxon>Bacteria</taxon>
        <taxon>Pseudomonadati</taxon>
        <taxon>Pseudomonadota</taxon>
        <taxon>Gammaproteobacteria</taxon>
        <taxon>Pseudomonadales</taxon>
        <taxon>Pseudomonadaceae</taxon>
        <taxon>Pseudomonas</taxon>
    </lineage>
</organism>
<dbReference type="RefSeq" id="WP_143520685.1">
    <property type="nucleotide sequence ID" value="NZ_OBKZ01000011.1"/>
</dbReference>
<dbReference type="Proteomes" id="UP000219564">
    <property type="component" value="Unassembled WGS sequence"/>
</dbReference>
<dbReference type="AlphaFoldDB" id="A0AAX2H441"/>
<gene>
    <name evidence="1" type="ORF">PLUA15_190110</name>
</gene>
<accession>A0AAX2H441</accession>
<protein>
    <submittedName>
        <fullName evidence="1">Uncharacterized protein</fullName>
    </submittedName>
</protein>
<comment type="caution">
    <text evidence="1">The sequence shown here is derived from an EMBL/GenBank/DDBJ whole genome shotgun (WGS) entry which is preliminary data.</text>
</comment>
<evidence type="ECO:0000313" key="2">
    <source>
        <dbReference type="Proteomes" id="UP000219564"/>
    </source>
</evidence>
<name>A0AAX2H441_9PSED</name>
<evidence type="ECO:0000313" key="1">
    <source>
        <dbReference type="EMBL" id="SOB51083.1"/>
    </source>
</evidence>
<dbReference type="EMBL" id="OBKZ01000011">
    <property type="protein sequence ID" value="SOB51083.1"/>
    <property type="molecule type" value="Genomic_DNA"/>
</dbReference>
<reference evidence="1 2" key="1">
    <citation type="submission" date="2017-08" db="EMBL/GenBank/DDBJ databases">
        <authorList>
            <person name="Chaillou S."/>
        </authorList>
    </citation>
    <scope>NUCLEOTIDE SEQUENCE [LARGE SCALE GENOMIC DNA]</scope>
    <source>
        <strain evidence="1 2">MFPA15A1205</strain>
    </source>
</reference>
<proteinExistence type="predicted"/>